<feature type="transmembrane region" description="Helical" evidence="10">
    <location>
        <begin position="92"/>
        <end position="114"/>
    </location>
</feature>
<dbReference type="PANTHER" id="PTHR43823:SF3">
    <property type="entry name" value="MULTIDRUG EXPORT PROTEIN MEPA"/>
    <property type="match status" value="1"/>
</dbReference>
<dbReference type="EMBL" id="JABACJ020000009">
    <property type="protein sequence ID" value="MBU3876411.1"/>
    <property type="molecule type" value="Genomic_DNA"/>
</dbReference>
<reference evidence="11 12" key="1">
    <citation type="submission" date="2021-06" db="EMBL/GenBank/DDBJ databases">
        <title>Faecalicatena sp. nov. isolated from porcine feces.</title>
        <authorList>
            <person name="Oh B.S."/>
            <person name="Lee J.H."/>
        </authorList>
    </citation>
    <scope>NUCLEOTIDE SEQUENCE [LARGE SCALE GENOMIC DNA]</scope>
    <source>
        <strain evidence="11 12">AGMB00832</strain>
    </source>
</reference>
<dbReference type="InterPro" id="IPR051327">
    <property type="entry name" value="MATE_MepA_subfamily"/>
</dbReference>
<sequence>MANPLDQDFTLFSLLKFAFPTIAMMLFMGCYTIIDTIFISRFVNTNALSAVNIVCPVINLIVGLGTMLATGGSALVARKMGEGKRDRAKQDFTLIVLFGFVLGLLITVLGVCFLDEIIWRLGASEILFPYCRDYLLIIFLFTPASMLQVLFQNLIVTAGKPGFGLVLSVGAGIVNILLDYLFMVPFGLGVKGAALGTGIGYLIPAVAGLLFFIGRKSILSFKRPVLDFSVLRKSCGNGASEMVSQISTAVTTFFFNRTMLQLMGEKGVAAITILIYSQFLLTTLYIGFSMGIAPVISFHYGANHTIRLKRIFKNALGFVVVSSILVFLISTIGNEQLVMLFTGSNTDVYEITTQGFRIFAFSFLCSGINIFSSAAFTALSNGKVSAVISFLRTFAFIMLGLIVLPCMMGVNGVWLAVPAAELLTLGVVLFLIERNKDHYKYVRENK</sequence>
<feature type="transmembrane region" description="Helical" evidence="10">
    <location>
        <begin position="134"/>
        <end position="151"/>
    </location>
</feature>
<evidence type="ECO:0000256" key="10">
    <source>
        <dbReference type="SAM" id="Phobius"/>
    </source>
</evidence>
<feature type="transmembrane region" description="Helical" evidence="10">
    <location>
        <begin position="413"/>
        <end position="432"/>
    </location>
</feature>
<evidence type="ECO:0000256" key="8">
    <source>
        <dbReference type="ARBA" id="ARBA00023136"/>
    </source>
</evidence>
<evidence type="ECO:0000256" key="9">
    <source>
        <dbReference type="ARBA" id="ARBA00023251"/>
    </source>
</evidence>
<keyword evidence="6 10" id="KW-0812">Transmembrane</keyword>
<evidence type="ECO:0000256" key="1">
    <source>
        <dbReference type="ARBA" id="ARBA00004651"/>
    </source>
</evidence>
<keyword evidence="5" id="KW-1003">Cell membrane</keyword>
<dbReference type="PANTHER" id="PTHR43823">
    <property type="entry name" value="SPORULATION PROTEIN YKVU"/>
    <property type="match status" value="1"/>
</dbReference>
<keyword evidence="12" id="KW-1185">Reference proteome</keyword>
<evidence type="ECO:0000256" key="5">
    <source>
        <dbReference type="ARBA" id="ARBA00022475"/>
    </source>
</evidence>
<organism evidence="11 12">
    <name type="scientific">Faecalicatena faecalis</name>
    <dbReference type="NCBI Taxonomy" id="2726362"/>
    <lineage>
        <taxon>Bacteria</taxon>
        <taxon>Bacillati</taxon>
        <taxon>Bacillota</taxon>
        <taxon>Clostridia</taxon>
        <taxon>Lachnospirales</taxon>
        <taxon>Lachnospiraceae</taxon>
        <taxon>Faecalicatena</taxon>
    </lineage>
</organism>
<evidence type="ECO:0000256" key="7">
    <source>
        <dbReference type="ARBA" id="ARBA00022989"/>
    </source>
</evidence>
<keyword evidence="7 10" id="KW-1133">Transmembrane helix</keyword>
<keyword evidence="9" id="KW-0046">Antibiotic resistance</keyword>
<comment type="caution">
    <text evidence="11">The sequence shown here is derived from an EMBL/GenBank/DDBJ whole genome shotgun (WGS) entry which is preliminary data.</text>
</comment>
<feature type="transmembrane region" description="Helical" evidence="10">
    <location>
        <begin position="46"/>
        <end position="71"/>
    </location>
</feature>
<comment type="similarity">
    <text evidence="2">Belongs to the multi antimicrobial extrusion (MATE) (TC 2.A.66.1) family. MepA subfamily.</text>
</comment>
<dbReference type="InterPro" id="IPR002528">
    <property type="entry name" value="MATE_fam"/>
</dbReference>
<dbReference type="InterPro" id="IPR045070">
    <property type="entry name" value="MATE_MepA-like"/>
</dbReference>
<dbReference type="Pfam" id="PF01554">
    <property type="entry name" value="MatE"/>
    <property type="match status" value="2"/>
</dbReference>
<dbReference type="InterPro" id="IPR048279">
    <property type="entry name" value="MdtK-like"/>
</dbReference>
<feature type="transmembrane region" description="Helical" evidence="10">
    <location>
        <begin position="194"/>
        <end position="214"/>
    </location>
</feature>
<keyword evidence="8 10" id="KW-0472">Membrane</keyword>
<evidence type="ECO:0000256" key="2">
    <source>
        <dbReference type="ARBA" id="ARBA00008417"/>
    </source>
</evidence>
<dbReference type="PIRSF" id="PIRSF006603">
    <property type="entry name" value="DinF"/>
    <property type="match status" value="1"/>
</dbReference>
<evidence type="ECO:0000256" key="6">
    <source>
        <dbReference type="ARBA" id="ARBA00022692"/>
    </source>
</evidence>
<comment type="subcellular location">
    <subcellularLocation>
        <location evidence="1">Cell membrane</location>
        <topology evidence="1">Multi-pass membrane protein</topology>
    </subcellularLocation>
</comment>
<evidence type="ECO:0000256" key="3">
    <source>
        <dbReference type="ARBA" id="ARBA00022106"/>
    </source>
</evidence>
<feature type="transmembrane region" description="Helical" evidence="10">
    <location>
        <begin position="275"/>
        <end position="302"/>
    </location>
</feature>
<feature type="transmembrane region" description="Helical" evidence="10">
    <location>
        <begin position="386"/>
        <end position="407"/>
    </location>
</feature>
<evidence type="ECO:0000313" key="12">
    <source>
        <dbReference type="Proteomes" id="UP000723714"/>
    </source>
</evidence>
<feature type="transmembrane region" description="Helical" evidence="10">
    <location>
        <begin position="358"/>
        <end position="379"/>
    </location>
</feature>
<keyword evidence="4" id="KW-0813">Transport</keyword>
<evidence type="ECO:0000313" key="11">
    <source>
        <dbReference type="EMBL" id="MBU3876411.1"/>
    </source>
</evidence>
<dbReference type="NCBIfam" id="TIGR00797">
    <property type="entry name" value="matE"/>
    <property type="match status" value="1"/>
</dbReference>
<accession>A0ABS6D4M5</accession>
<protein>
    <recommendedName>
        <fullName evidence="3">Multidrug export protein MepA</fullName>
    </recommendedName>
</protein>
<feature type="transmembrane region" description="Helical" evidence="10">
    <location>
        <begin position="314"/>
        <end position="333"/>
    </location>
</feature>
<name>A0ABS6D4M5_9FIRM</name>
<gene>
    <name evidence="11" type="ORF">HGO97_011370</name>
</gene>
<proteinExistence type="inferred from homology"/>
<feature type="transmembrane region" description="Helical" evidence="10">
    <location>
        <begin position="163"/>
        <end position="182"/>
    </location>
</feature>
<dbReference type="Proteomes" id="UP000723714">
    <property type="component" value="Unassembled WGS sequence"/>
</dbReference>
<feature type="transmembrane region" description="Helical" evidence="10">
    <location>
        <begin position="12"/>
        <end position="34"/>
    </location>
</feature>
<dbReference type="CDD" id="cd13143">
    <property type="entry name" value="MATE_MepA_like"/>
    <property type="match status" value="1"/>
</dbReference>
<evidence type="ECO:0000256" key="4">
    <source>
        <dbReference type="ARBA" id="ARBA00022448"/>
    </source>
</evidence>